<reference evidence="4 5" key="1">
    <citation type="submission" date="2014-04" db="EMBL/GenBank/DDBJ databases">
        <title>The Genome Sequence of Mycobacterium tuberculosis TKK-01-0051.</title>
        <authorList>
            <consortium name="The Broad Institute Genomics Platform"/>
            <consortium name="The Broad Institute Genome Sequencing Center for Infectious Disease"/>
            <person name="Earl A.M."/>
            <person name="Cohen K."/>
            <person name="Pym A."/>
            <person name="Bishai W."/>
            <person name="Maharaj K."/>
            <person name="Desjardins C."/>
            <person name="Abeel T."/>
            <person name="Young S."/>
            <person name="Zeng Q."/>
            <person name="Gargeya S."/>
            <person name="Abouelleil A."/>
            <person name="Alvarado L."/>
            <person name="Chapman S.B."/>
            <person name="Gainer-Dewar J."/>
            <person name="Goldberg J."/>
            <person name="Griggs A."/>
            <person name="Gujja S."/>
            <person name="Hansen M."/>
            <person name="Howarth C."/>
            <person name="Imamovic A."/>
            <person name="Larimer J."/>
            <person name="Murphy C."/>
            <person name="Naylor J."/>
            <person name="Pearson M."/>
            <person name="Poon T.W."/>
            <person name="Priest M."/>
            <person name="Roberts A."/>
            <person name="Saif S."/>
            <person name="Shea T."/>
            <person name="Sykes S."/>
            <person name="Wortman J."/>
            <person name="Nusbaum C."/>
            <person name="Birren B."/>
        </authorList>
    </citation>
    <scope>NUCLEOTIDE SEQUENCE [LARGE SCALE GENOMIC DNA]</scope>
    <source>
        <strain evidence="4 5">TKK-01-0051</strain>
    </source>
</reference>
<dbReference type="NCBIfam" id="NF041492">
    <property type="entry name" value="MobF"/>
    <property type="match status" value="1"/>
</dbReference>
<feature type="domain" description="TrwC relaxase" evidence="3">
    <location>
        <begin position="16"/>
        <end position="438"/>
    </location>
</feature>
<keyword evidence="1" id="KW-0175">Coiled coil</keyword>
<gene>
    <name evidence="4" type="ORF">K875_00087</name>
</gene>
<sequence>MICGDGAVMGLHKLTAGDGYMYLIRQVAAADATERGRPSLSDYYSTKGESPGVWMGRGLAALGQPISRDPDDPSVADLWEVAQGSQVSEDQMKALFGEGLHPNADRITKHLTGFGLGRLGALAAARLGRPFAINNTENQFVTRLRQAYRDYNITVGNGEHDSIAANVRARIRTALGRDMFTEKHARPPADDRELSGFIARHSRAATTAVAGYDLTFTPVKSVSALWAIAPTPIAQTIEQCHRQAVAETLQFLEEHAAFSRMGAHGVAQVNTTGLIAAAFDHRDSRAGDPNLHTHLVISNKVQAIAADGVPRWLALDGTPLHHATVAASELYNTRLEALTIAKLGVDFAETAAKPGKRPVREIVGIPAELIEKYSSRSAAIEDRVGQLAKQFHTTHGREPTVIEMLALSQQATLETRQAKHEPRSLAEQRHAWRVAAVEVLGSQRALTAMVADVTNQRPSQQVAITDQWVDEQAAAVIATVSENRATWTVNHVRAQAQRALRYANHPGGPDLVNRIVPSALAAHSITLSSHADTEKNEPAPLLRRDGSSVYTRHDTTVYTSAAIMAAERRILTAATLRNGRTVDDTSIGLALAETHANHGLELNQGQAAMVRDMATSGARVQLALAPAGTGKTTAMTALAAAWRNSGGTVIGLAPTAGAAEVLAQDLASPTDTIAKLIQLADTGHDSPAPADDPARQWFDRIGSDTLLIVDEAGMASTADLDTLIAHALARGASVRLIGDDQQLASVSAGGVLRDLAERHDTVTLSTVVRFTHPETGQAEAAASLAIRSGDPAGIGFYIDHHRVHVGADATAADMAYTAWAADRAAGRDSILLAPTKDLVAQLNERARLDRLTHAADATTTASGDPQSAATVTLADGLTASAGDWVATRKNARWLRTTTHGAWVKNGHRWIIRTVHDDGSITVVPLRGAATPVRLPARYVTTSTTLGYASTINAAQGMTAGGRDAEGTCHIVGSDRLSRQQLYVALTRGRTENHLYVSTAEADPHRILTPKATHPPTAVDILTAILGRDGAQQSAHTLAAADTDPFNRLHLAADMYSDALSTAAEHHAGPDVMARIDTAAAQLGHHLTDAQAWPVLRRHLALLAIEGHDPITALHDAAAVPLGDAHDPAAVLDWRLPAPSGVDAADRGPLHWLPAIPDAITADPTWLTYLQGRAELVGELADHIRATARSWDAATTPAWARPLLNGNRNLLAEIAVFRAAHHVDAADTRITGPEQHANRSAIIQQVIHSRLDAALMRVGADTARWRQLAESIDAHLPRDPYWPRLATHLEDAARAGADVSALLHDATAHGPLPSDMPAAALWWRLAGTLAPPSLDGTDTKLRPPWTAELHHLLGTRIAEAVITDPAWPGLVAAVTAAGWPPADLLAAAAEHLRDIADTQTIRPDEYARLLTYRVELLTHHAATIDPDIPHPADRAETFTGQMQFDLDDHHIADTDLHEPPADPYGYSYGFVEDDLAGLDINDLPTVRPHTSARTGDIDIPALRARRDAAHHHARQLADAILTGGGGPAEHAAAAELAHLHQRLVEQHPYQQALAQAHARWIHTEDTAELHRHLLTQLAAAITAATERGEHDAATRYQQHHTQVSAQTERIDVAVRTARDDLEGARTELIDTAGGLTGIVTEHHLQARRAQAMREDTDTLNAARRHARDLDNRLARAEAAAARYLAQSPAHTYDLGADLDRLQAEVDFLHAASAASPAALYTPPPAALDNLNDAHRRAVIAITTNIHSVQLLHLHPGSDKTATLGALADTAHHHNKRVIALTSTDNTADRAYADTTSSIERYRRDLTSRDNRPPLGSLIIVEDAHIPTAAQLHWLTHAAATTNTKLVLIADGDQQPAHTLLAVLTNDAPHTQHLGAPEREQPQPRTAIERAEHYLAATSAPSRDRNRAVELLHQRNQVLAQLRDIASTTQRLDSIAARDRARARDKDRDHGYGLGL</sequence>
<dbReference type="Proteomes" id="UP000025947">
    <property type="component" value="Unassembled WGS sequence"/>
</dbReference>
<dbReference type="CDD" id="cd18809">
    <property type="entry name" value="SF1_C_RecD"/>
    <property type="match status" value="1"/>
</dbReference>
<dbReference type="Gene3D" id="2.30.30.940">
    <property type="match status" value="1"/>
</dbReference>
<feature type="coiled-coil region" evidence="1">
    <location>
        <begin position="1658"/>
        <end position="1685"/>
    </location>
</feature>
<feature type="compositionally biased region" description="Basic and acidic residues" evidence="2">
    <location>
        <begin position="1934"/>
        <end position="1954"/>
    </location>
</feature>
<protein>
    <recommendedName>
        <fullName evidence="3">TrwC relaxase domain-containing protein</fullName>
    </recommendedName>
</protein>
<organism evidence="4 5">
    <name type="scientific">Mycobacterium [tuberculosis] TKK-01-0051</name>
    <dbReference type="NCBI Taxonomy" id="1324261"/>
    <lineage>
        <taxon>Bacteria</taxon>
        <taxon>Bacillati</taxon>
        <taxon>Actinomycetota</taxon>
        <taxon>Actinomycetes</taxon>
        <taxon>Mycobacteriales</taxon>
        <taxon>Mycobacteriaceae</taxon>
        <taxon>Mycobacterium</taxon>
        <taxon>Mycobacterium avium complex (MAC)</taxon>
    </lineage>
</organism>
<evidence type="ECO:0000313" key="5">
    <source>
        <dbReference type="Proteomes" id="UP000025947"/>
    </source>
</evidence>
<proteinExistence type="predicted"/>
<dbReference type="SUPFAM" id="SSF55464">
    <property type="entry name" value="Origin of replication-binding domain, RBD-like"/>
    <property type="match status" value="1"/>
</dbReference>
<dbReference type="HOGENOM" id="CLU_001748_1_2_11"/>
<dbReference type="InterPro" id="IPR027417">
    <property type="entry name" value="P-loop_NTPase"/>
</dbReference>
<dbReference type="SUPFAM" id="SSF52540">
    <property type="entry name" value="P-loop containing nucleoside triphosphate hydrolases"/>
    <property type="match status" value="3"/>
</dbReference>
<feature type="region of interest" description="Disordered" evidence="2">
    <location>
        <begin position="1933"/>
        <end position="1954"/>
    </location>
</feature>
<dbReference type="Gene3D" id="3.40.50.300">
    <property type="entry name" value="P-loop containing nucleotide triphosphate hydrolases"/>
    <property type="match status" value="3"/>
</dbReference>
<name>A0A051UJM3_9MYCO</name>
<evidence type="ECO:0000313" key="4">
    <source>
        <dbReference type="EMBL" id="KBZ69372.1"/>
    </source>
</evidence>
<keyword evidence="5" id="KW-1185">Reference proteome</keyword>
<dbReference type="InterPro" id="IPR050534">
    <property type="entry name" value="Coronavir_polyprotein_1ab"/>
</dbReference>
<evidence type="ECO:0000256" key="2">
    <source>
        <dbReference type="SAM" id="MobiDB-lite"/>
    </source>
</evidence>
<evidence type="ECO:0000256" key="1">
    <source>
        <dbReference type="SAM" id="Coils"/>
    </source>
</evidence>
<dbReference type="PATRIC" id="fig|1324261.3.peg.93"/>
<accession>A0A051UJM3</accession>
<dbReference type="EMBL" id="JLXW01000001">
    <property type="protein sequence ID" value="KBZ69372.1"/>
    <property type="molecule type" value="Genomic_DNA"/>
</dbReference>
<comment type="caution">
    <text evidence="4">The sequence shown here is derived from an EMBL/GenBank/DDBJ whole genome shotgun (WGS) entry which is preliminary data.</text>
</comment>
<dbReference type="Pfam" id="PF08751">
    <property type="entry name" value="TrwC"/>
    <property type="match status" value="1"/>
</dbReference>
<evidence type="ECO:0000259" key="3">
    <source>
        <dbReference type="Pfam" id="PF08751"/>
    </source>
</evidence>
<dbReference type="PANTHER" id="PTHR43788">
    <property type="entry name" value="DNA2/NAM7 HELICASE FAMILY MEMBER"/>
    <property type="match status" value="1"/>
</dbReference>
<dbReference type="InterPro" id="IPR014862">
    <property type="entry name" value="TrwC"/>
</dbReference>
<dbReference type="Pfam" id="PF13604">
    <property type="entry name" value="AAA_30"/>
    <property type="match status" value="2"/>
</dbReference>